<evidence type="ECO:0000256" key="1">
    <source>
        <dbReference type="ARBA" id="ARBA00002190"/>
    </source>
</evidence>
<name>A0ABQ4EEZ6_9ACTN</name>
<comment type="caution">
    <text evidence="6">The sequence shown here is derived from an EMBL/GenBank/DDBJ whole genome shotgun (WGS) entry which is preliminary data.</text>
</comment>
<keyword evidence="7" id="KW-1185">Reference proteome</keyword>
<gene>
    <name evidence="6" type="ORF">Pen02_81660</name>
</gene>
<evidence type="ECO:0000313" key="6">
    <source>
        <dbReference type="EMBL" id="GIG93230.1"/>
    </source>
</evidence>
<evidence type="ECO:0000256" key="2">
    <source>
        <dbReference type="ARBA" id="ARBA00010961"/>
    </source>
</evidence>
<dbReference type="EMBL" id="BONW01000055">
    <property type="protein sequence ID" value="GIG93230.1"/>
    <property type="molecule type" value="Genomic_DNA"/>
</dbReference>
<evidence type="ECO:0008006" key="8">
    <source>
        <dbReference type="Google" id="ProtNLM"/>
    </source>
</evidence>
<dbReference type="InterPro" id="IPR001207">
    <property type="entry name" value="Transposase_mutator"/>
</dbReference>
<keyword evidence="4" id="KW-0238">DNA-binding</keyword>
<organism evidence="6 7">
    <name type="scientific">Plantactinospora endophytica</name>
    <dbReference type="NCBI Taxonomy" id="673535"/>
    <lineage>
        <taxon>Bacteria</taxon>
        <taxon>Bacillati</taxon>
        <taxon>Actinomycetota</taxon>
        <taxon>Actinomycetes</taxon>
        <taxon>Micromonosporales</taxon>
        <taxon>Micromonosporaceae</taxon>
        <taxon>Plantactinospora</taxon>
    </lineage>
</organism>
<reference evidence="6 7" key="1">
    <citation type="submission" date="2021-01" db="EMBL/GenBank/DDBJ databases">
        <title>Whole genome shotgun sequence of Plantactinospora endophytica NBRC 110450.</title>
        <authorList>
            <person name="Komaki H."/>
            <person name="Tamura T."/>
        </authorList>
    </citation>
    <scope>NUCLEOTIDE SEQUENCE [LARGE SCALE GENOMIC DNA]</scope>
    <source>
        <strain evidence="6 7">NBRC 110450</strain>
    </source>
</reference>
<evidence type="ECO:0000256" key="4">
    <source>
        <dbReference type="ARBA" id="ARBA00023125"/>
    </source>
</evidence>
<comment type="similarity">
    <text evidence="2">Belongs to the transposase mutator family.</text>
</comment>
<evidence type="ECO:0000256" key="5">
    <source>
        <dbReference type="ARBA" id="ARBA00023172"/>
    </source>
</evidence>
<evidence type="ECO:0000256" key="3">
    <source>
        <dbReference type="ARBA" id="ARBA00022578"/>
    </source>
</evidence>
<accession>A0ABQ4EEZ6</accession>
<evidence type="ECO:0000313" key="7">
    <source>
        <dbReference type="Proteomes" id="UP000646749"/>
    </source>
</evidence>
<dbReference type="Proteomes" id="UP000646749">
    <property type="component" value="Unassembled WGS sequence"/>
</dbReference>
<keyword evidence="5" id="KW-0233">DNA recombination</keyword>
<comment type="function">
    <text evidence="1">Required for the transposition of the insertion element.</text>
</comment>
<keyword evidence="3" id="KW-0815">Transposition</keyword>
<protein>
    <recommendedName>
        <fullName evidence="8">Mutator family transposase</fullName>
    </recommendedName>
</protein>
<dbReference type="Pfam" id="PF00872">
    <property type="entry name" value="Transposase_mut"/>
    <property type="match status" value="1"/>
</dbReference>
<sequence>MPVRTRSAALSTAWAEFGPFLAFDAEICKVICSTNAIESVNARIRKAVQARGHFRTSRPPSSAST</sequence>
<proteinExistence type="inferred from homology"/>